<dbReference type="EMBL" id="HBEM01004279">
    <property type="protein sequence ID" value="CAD8434282.1"/>
    <property type="molecule type" value="Transcribed_RNA"/>
</dbReference>
<evidence type="ECO:0000256" key="8">
    <source>
        <dbReference type="ARBA" id="ARBA00023128"/>
    </source>
</evidence>
<dbReference type="Pfam" id="PF00153">
    <property type="entry name" value="Mito_carr"/>
    <property type="match status" value="2"/>
</dbReference>
<dbReference type="Gene3D" id="1.50.40.10">
    <property type="entry name" value="Mitochondrial carrier domain"/>
    <property type="match status" value="1"/>
</dbReference>
<evidence type="ECO:0000256" key="7">
    <source>
        <dbReference type="ARBA" id="ARBA00022989"/>
    </source>
</evidence>
<dbReference type="GO" id="GO:0005315">
    <property type="term" value="F:phosphate transmembrane transporter activity"/>
    <property type="evidence" value="ECO:0007669"/>
    <property type="project" value="InterPro"/>
</dbReference>
<dbReference type="InterPro" id="IPR044677">
    <property type="entry name" value="SLC25A3/Pic2/Mir1-like"/>
</dbReference>
<keyword evidence="9 10" id="KW-0472">Membrane</keyword>
<keyword evidence="8" id="KW-0496">Mitochondrion</keyword>
<proteinExistence type="inferred from homology"/>
<dbReference type="AlphaFoldDB" id="A0A7S0CU95"/>
<keyword evidence="5" id="KW-0677">Repeat</keyword>
<keyword evidence="6" id="KW-0999">Mitochondrion inner membrane</keyword>
<evidence type="ECO:0000256" key="2">
    <source>
        <dbReference type="ARBA" id="ARBA00006375"/>
    </source>
</evidence>
<dbReference type="GO" id="GO:0005743">
    <property type="term" value="C:mitochondrial inner membrane"/>
    <property type="evidence" value="ECO:0007669"/>
    <property type="project" value="UniProtKB-SubCell"/>
</dbReference>
<dbReference type="InterPro" id="IPR023395">
    <property type="entry name" value="MCP_dom_sf"/>
</dbReference>
<evidence type="ECO:0000256" key="5">
    <source>
        <dbReference type="ARBA" id="ARBA00022737"/>
    </source>
</evidence>
<gene>
    <name evidence="12" type="ORF">LAMO00422_LOCUS2999</name>
</gene>
<organism evidence="12">
    <name type="scientific">Amorphochlora amoebiformis</name>
    <dbReference type="NCBI Taxonomy" id="1561963"/>
    <lineage>
        <taxon>Eukaryota</taxon>
        <taxon>Sar</taxon>
        <taxon>Rhizaria</taxon>
        <taxon>Cercozoa</taxon>
        <taxon>Chlorarachniophyceae</taxon>
        <taxon>Amorphochlora</taxon>
    </lineage>
</organism>
<dbReference type="SUPFAM" id="SSF103506">
    <property type="entry name" value="Mitochondrial carrier"/>
    <property type="match status" value="1"/>
</dbReference>
<keyword evidence="4 10" id="KW-0812">Transmembrane</keyword>
<comment type="subcellular location">
    <subcellularLocation>
        <location evidence="1">Mitochondrion inner membrane</location>
        <topology evidence="1">Multi-pass membrane protein</topology>
    </subcellularLocation>
</comment>
<evidence type="ECO:0000313" key="12">
    <source>
        <dbReference type="EMBL" id="CAD8434282.1"/>
    </source>
</evidence>
<evidence type="ECO:0000256" key="10">
    <source>
        <dbReference type="PROSITE-ProRule" id="PRU00282"/>
    </source>
</evidence>
<dbReference type="PANTHER" id="PTHR45671:SF12">
    <property type="entry name" value="MITOCHONDRIAL PHOSPHATE CARRIER PROTEIN"/>
    <property type="match status" value="1"/>
</dbReference>
<name>A0A7S0CU95_9EUKA</name>
<reference evidence="12" key="1">
    <citation type="submission" date="2021-01" db="EMBL/GenBank/DDBJ databases">
        <authorList>
            <person name="Corre E."/>
            <person name="Pelletier E."/>
            <person name="Niang G."/>
            <person name="Scheremetjew M."/>
            <person name="Finn R."/>
            <person name="Kale V."/>
            <person name="Holt S."/>
            <person name="Cochrane G."/>
            <person name="Meng A."/>
            <person name="Brown T."/>
            <person name="Cohen L."/>
        </authorList>
    </citation>
    <scope>NUCLEOTIDE SEQUENCE</scope>
    <source>
        <strain evidence="12">CCMP2058</strain>
    </source>
</reference>
<dbReference type="InterPro" id="IPR018108">
    <property type="entry name" value="MCP_transmembrane"/>
</dbReference>
<accession>A0A7S0CU95</accession>
<keyword evidence="3 11" id="KW-0813">Transport</keyword>
<protein>
    <submittedName>
        <fullName evidence="12">Uncharacterized protein</fullName>
    </submittedName>
</protein>
<evidence type="ECO:0000256" key="4">
    <source>
        <dbReference type="ARBA" id="ARBA00022692"/>
    </source>
</evidence>
<evidence type="ECO:0000256" key="6">
    <source>
        <dbReference type="ARBA" id="ARBA00022792"/>
    </source>
</evidence>
<evidence type="ECO:0000256" key="3">
    <source>
        <dbReference type="ARBA" id="ARBA00022448"/>
    </source>
</evidence>
<keyword evidence="7" id="KW-1133">Transmembrane helix</keyword>
<feature type="repeat" description="Solcar" evidence="10">
    <location>
        <begin position="1"/>
        <end position="45"/>
    </location>
</feature>
<dbReference type="PANTHER" id="PTHR45671">
    <property type="entry name" value="SOLUTE CARRIER FAMILY 25 (MITOCHONDRIAL CARRIER PHOSPHATE CARRIER), MEMBER 3, LIKE-RELATED-RELATED"/>
    <property type="match status" value="1"/>
</dbReference>
<sequence>MCVCFQRIAKEEGVGSLFEGIGPLAIRQVLFGMMKFFIFDSFADQIFRVFPSLADRVSTQLFVSLLAGAVAGLAASVVSQPADTVLSKMKQEEGISAPEAIENLIREFGLQGLFIGLPSRCLWATPIIAGQFFLYDLFKNSFQVASDDLNLFFDVLSTPSDFIIV</sequence>
<evidence type="ECO:0000256" key="9">
    <source>
        <dbReference type="ARBA" id="ARBA00023136"/>
    </source>
</evidence>
<evidence type="ECO:0000256" key="1">
    <source>
        <dbReference type="ARBA" id="ARBA00004448"/>
    </source>
</evidence>
<dbReference type="PROSITE" id="PS50920">
    <property type="entry name" value="SOLCAR"/>
    <property type="match status" value="2"/>
</dbReference>
<feature type="repeat" description="Solcar" evidence="10">
    <location>
        <begin position="59"/>
        <end position="141"/>
    </location>
</feature>
<dbReference type="GO" id="GO:1990547">
    <property type="term" value="P:mitochondrial phosphate ion transmembrane transport"/>
    <property type="evidence" value="ECO:0007669"/>
    <property type="project" value="InterPro"/>
</dbReference>
<comment type="similarity">
    <text evidence="2 11">Belongs to the mitochondrial carrier (TC 2.A.29) family.</text>
</comment>
<evidence type="ECO:0000256" key="11">
    <source>
        <dbReference type="RuleBase" id="RU000488"/>
    </source>
</evidence>